<evidence type="ECO:0000313" key="6">
    <source>
        <dbReference type="EMBL" id="EDM25838.1"/>
    </source>
</evidence>
<dbReference type="InterPro" id="IPR027417">
    <property type="entry name" value="P-loop_NTPase"/>
</dbReference>
<dbReference type="AlphaFoldDB" id="A6DR91"/>
<sequence length="365" mass="41405">MTSALHLISGNDEARIKLKAKELVEILSEGSTDPFALEVISRQESESPDEMLKRTILSYMSPPFFGKKTIWLDDFPAFKQENGTSKSATALEIRNLVEQISQFPADNINFVISGNDCDKRKALYKACSKNGEVHLFNKPEKKNRNWQVEMTQIVREQANEMHLSIQPQALDYLVTCLGNDTQRVQPTLETLWCYANGQNPINLNQVQNVISGNEAADAWIYSNALSKRSLEIALNSLNILMSREKDPESLVSRLLMQASSLFHNFVQAKLVMQALKLKNSSELEATLKSVDPDTFKYYKSKYPIVSFHPYRLKLIVEDSRRYSNKETLGAMDLINTSMQKLFKSGSSKRLILESLTHRIISKTSA</sequence>
<evidence type="ECO:0000259" key="5">
    <source>
        <dbReference type="Pfam" id="PF06144"/>
    </source>
</evidence>
<keyword evidence="3" id="KW-0235">DNA replication</keyword>
<dbReference type="GO" id="GO:0006261">
    <property type="term" value="P:DNA-templated DNA replication"/>
    <property type="evidence" value="ECO:0007669"/>
    <property type="project" value="TreeGrafter"/>
</dbReference>
<dbReference type="Proteomes" id="UP000004947">
    <property type="component" value="Unassembled WGS sequence"/>
</dbReference>
<organism evidence="6 7">
    <name type="scientific">Lentisphaera araneosa HTCC2155</name>
    <dbReference type="NCBI Taxonomy" id="313628"/>
    <lineage>
        <taxon>Bacteria</taxon>
        <taxon>Pseudomonadati</taxon>
        <taxon>Lentisphaerota</taxon>
        <taxon>Lentisphaeria</taxon>
        <taxon>Lentisphaerales</taxon>
        <taxon>Lentisphaeraceae</taxon>
        <taxon>Lentisphaera</taxon>
    </lineage>
</organism>
<protein>
    <recommendedName>
        <fullName evidence="5">DNA polymerase III delta N-terminal domain-containing protein</fullName>
    </recommendedName>
</protein>
<dbReference type="OrthoDB" id="9769666at2"/>
<keyword evidence="2" id="KW-0548">Nucleotidyltransferase</keyword>
<feature type="domain" description="DNA polymerase III delta N-terminal" evidence="5">
    <location>
        <begin position="6"/>
        <end position="131"/>
    </location>
</feature>
<dbReference type="Gene3D" id="1.20.272.10">
    <property type="match status" value="1"/>
</dbReference>
<dbReference type="Gene3D" id="3.40.50.300">
    <property type="entry name" value="P-loop containing nucleotide triphosphate hydrolases"/>
    <property type="match status" value="1"/>
</dbReference>
<dbReference type="NCBIfam" id="TIGR01128">
    <property type="entry name" value="holA"/>
    <property type="match status" value="1"/>
</dbReference>
<dbReference type="STRING" id="313628.LNTAR_01487"/>
<dbReference type="SUPFAM" id="SSF52540">
    <property type="entry name" value="P-loop containing nucleoside triphosphate hydrolases"/>
    <property type="match status" value="1"/>
</dbReference>
<evidence type="ECO:0000256" key="2">
    <source>
        <dbReference type="ARBA" id="ARBA00022695"/>
    </source>
</evidence>
<dbReference type="InterPro" id="IPR010372">
    <property type="entry name" value="DNA_pol3_delta_N"/>
</dbReference>
<dbReference type="Pfam" id="PF06144">
    <property type="entry name" value="DNA_pol3_delta"/>
    <property type="match status" value="1"/>
</dbReference>
<dbReference type="InterPro" id="IPR005790">
    <property type="entry name" value="DNA_polIII_delta"/>
</dbReference>
<comment type="caution">
    <text evidence="6">The sequence shown here is derived from an EMBL/GenBank/DDBJ whole genome shotgun (WGS) entry which is preliminary data.</text>
</comment>
<dbReference type="RefSeq" id="WP_007280363.1">
    <property type="nucleotide sequence ID" value="NZ_ABCK01000023.1"/>
</dbReference>
<name>A6DR91_9BACT</name>
<keyword evidence="7" id="KW-1185">Reference proteome</keyword>
<gene>
    <name evidence="6" type="ORF">LNTAR_01487</name>
</gene>
<dbReference type="EMBL" id="ABCK01000023">
    <property type="protein sequence ID" value="EDM25838.1"/>
    <property type="molecule type" value="Genomic_DNA"/>
</dbReference>
<evidence type="ECO:0000256" key="1">
    <source>
        <dbReference type="ARBA" id="ARBA00022679"/>
    </source>
</evidence>
<dbReference type="eggNOG" id="COG1466">
    <property type="taxonomic scope" value="Bacteria"/>
</dbReference>
<dbReference type="GO" id="GO:0003677">
    <property type="term" value="F:DNA binding"/>
    <property type="evidence" value="ECO:0007669"/>
    <property type="project" value="InterPro"/>
</dbReference>
<proteinExistence type="predicted"/>
<reference evidence="6 7" key="1">
    <citation type="journal article" date="2010" name="J. Bacteriol.">
        <title>Genome sequence of Lentisphaera araneosa HTCC2155T, the type species of the order Lentisphaerales in the phylum Lentisphaerae.</title>
        <authorList>
            <person name="Thrash J.C."/>
            <person name="Cho J.C."/>
            <person name="Vergin K.L."/>
            <person name="Morris R.M."/>
            <person name="Giovannoni S.J."/>
        </authorList>
    </citation>
    <scope>NUCLEOTIDE SEQUENCE [LARGE SCALE GENOMIC DNA]</scope>
    <source>
        <strain evidence="6 7">HTCC2155</strain>
    </source>
</reference>
<keyword evidence="1" id="KW-0808">Transferase</keyword>
<evidence type="ECO:0000313" key="7">
    <source>
        <dbReference type="Proteomes" id="UP000004947"/>
    </source>
</evidence>
<dbReference type="GO" id="GO:0003887">
    <property type="term" value="F:DNA-directed DNA polymerase activity"/>
    <property type="evidence" value="ECO:0007669"/>
    <property type="project" value="UniProtKB-KW"/>
</dbReference>
<accession>A6DR91</accession>
<keyword evidence="4" id="KW-0239">DNA-directed DNA polymerase</keyword>
<dbReference type="PANTHER" id="PTHR34388:SF1">
    <property type="entry name" value="DNA POLYMERASE III SUBUNIT DELTA"/>
    <property type="match status" value="1"/>
</dbReference>
<dbReference type="Gene3D" id="1.10.8.60">
    <property type="match status" value="1"/>
</dbReference>
<dbReference type="PANTHER" id="PTHR34388">
    <property type="entry name" value="DNA POLYMERASE III SUBUNIT DELTA"/>
    <property type="match status" value="1"/>
</dbReference>
<dbReference type="GO" id="GO:0009360">
    <property type="term" value="C:DNA polymerase III complex"/>
    <property type="evidence" value="ECO:0007669"/>
    <property type="project" value="InterPro"/>
</dbReference>
<evidence type="ECO:0000256" key="4">
    <source>
        <dbReference type="ARBA" id="ARBA00022932"/>
    </source>
</evidence>
<evidence type="ECO:0000256" key="3">
    <source>
        <dbReference type="ARBA" id="ARBA00022705"/>
    </source>
</evidence>